<sequence>MTFGAGRHRRLSVFVGISTVALAQSTQSPAPSLSASTPLAKLSSPRGRTLICSGLETSYLRQNERRSQVGQLVEKRGVGEFEFEVGISGLLQSAANLPMPKLSRDPKHPVSTYFRELVCGGSAANDQCGEDGAGNFQGRVAKTKSMARLRARQTTKMATHAVIILEREQWQRYDGEAGYRYFLKTALARECMTVIYDWYRVVS</sequence>
<evidence type="ECO:0000313" key="2">
    <source>
        <dbReference type="Proteomes" id="UP000814140"/>
    </source>
</evidence>
<name>A0ACB8SJS2_9AGAM</name>
<accession>A0ACB8SJS2</accession>
<comment type="caution">
    <text evidence="1">The sequence shown here is derived from an EMBL/GenBank/DDBJ whole genome shotgun (WGS) entry which is preliminary data.</text>
</comment>
<evidence type="ECO:0000313" key="1">
    <source>
        <dbReference type="EMBL" id="KAI0056190.1"/>
    </source>
</evidence>
<reference evidence="1" key="2">
    <citation type="journal article" date="2022" name="New Phytol.">
        <title>Evolutionary transition to the ectomycorrhizal habit in the genomes of a hyperdiverse lineage of mushroom-forming fungi.</title>
        <authorList>
            <person name="Looney B."/>
            <person name="Miyauchi S."/>
            <person name="Morin E."/>
            <person name="Drula E."/>
            <person name="Courty P.E."/>
            <person name="Kohler A."/>
            <person name="Kuo A."/>
            <person name="LaButti K."/>
            <person name="Pangilinan J."/>
            <person name="Lipzen A."/>
            <person name="Riley R."/>
            <person name="Andreopoulos W."/>
            <person name="He G."/>
            <person name="Johnson J."/>
            <person name="Nolan M."/>
            <person name="Tritt A."/>
            <person name="Barry K.W."/>
            <person name="Grigoriev I.V."/>
            <person name="Nagy L.G."/>
            <person name="Hibbett D."/>
            <person name="Henrissat B."/>
            <person name="Matheny P.B."/>
            <person name="Labbe J."/>
            <person name="Martin F.M."/>
        </authorList>
    </citation>
    <scope>NUCLEOTIDE SEQUENCE</scope>
    <source>
        <strain evidence="1">HHB10654</strain>
    </source>
</reference>
<reference evidence="1" key="1">
    <citation type="submission" date="2021-03" db="EMBL/GenBank/DDBJ databases">
        <authorList>
            <consortium name="DOE Joint Genome Institute"/>
            <person name="Ahrendt S."/>
            <person name="Looney B.P."/>
            <person name="Miyauchi S."/>
            <person name="Morin E."/>
            <person name="Drula E."/>
            <person name="Courty P.E."/>
            <person name="Chicoki N."/>
            <person name="Fauchery L."/>
            <person name="Kohler A."/>
            <person name="Kuo A."/>
            <person name="Labutti K."/>
            <person name="Pangilinan J."/>
            <person name="Lipzen A."/>
            <person name="Riley R."/>
            <person name="Andreopoulos W."/>
            <person name="He G."/>
            <person name="Johnson J."/>
            <person name="Barry K.W."/>
            <person name="Grigoriev I.V."/>
            <person name="Nagy L."/>
            <person name="Hibbett D."/>
            <person name="Henrissat B."/>
            <person name="Matheny P.B."/>
            <person name="Labbe J."/>
            <person name="Martin F."/>
        </authorList>
    </citation>
    <scope>NUCLEOTIDE SEQUENCE</scope>
    <source>
        <strain evidence="1">HHB10654</strain>
    </source>
</reference>
<protein>
    <submittedName>
        <fullName evidence="1">Uncharacterized protein</fullName>
    </submittedName>
</protein>
<keyword evidence="2" id="KW-1185">Reference proteome</keyword>
<dbReference type="EMBL" id="MU277269">
    <property type="protein sequence ID" value="KAI0056190.1"/>
    <property type="molecule type" value="Genomic_DNA"/>
</dbReference>
<gene>
    <name evidence="1" type="ORF">BV25DRAFT_1842468</name>
</gene>
<proteinExistence type="predicted"/>
<organism evidence="1 2">
    <name type="scientific">Artomyces pyxidatus</name>
    <dbReference type="NCBI Taxonomy" id="48021"/>
    <lineage>
        <taxon>Eukaryota</taxon>
        <taxon>Fungi</taxon>
        <taxon>Dikarya</taxon>
        <taxon>Basidiomycota</taxon>
        <taxon>Agaricomycotina</taxon>
        <taxon>Agaricomycetes</taxon>
        <taxon>Russulales</taxon>
        <taxon>Auriscalpiaceae</taxon>
        <taxon>Artomyces</taxon>
    </lineage>
</organism>
<dbReference type="Proteomes" id="UP000814140">
    <property type="component" value="Unassembled WGS sequence"/>
</dbReference>